<feature type="domain" description="HTH cro/C1-type" evidence="1">
    <location>
        <begin position="8"/>
        <end position="62"/>
    </location>
</feature>
<comment type="caution">
    <text evidence="2">The sequence shown here is derived from an EMBL/GenBank/DDBJ whole genome shotgun (WGS) entry which is preliminary data.</text>
</comment>
<protein>
    <recommendedName>
        <fullName evidence="1">HTH cro/C1-type domain-containing protein</fullName>
    </recommendedName>
</protein>
<organism evidence="2 3">
    <name type="scientific">Belliella aquatica</name>
    <dbReference type="NCBI Taxonomy" id="1323734"/>
    <lineage>
        <taxon>Bacteria</taxon>
        <taxon>Pseudomonadati</taxon>
        <taxon>Bacteroidota</taxon>
        <taxon>Cytophagia</taxon>
        <taxon>Cytophagales</taxon>
        <taxon>Cyclobacteriaceae</taxon>
        <taxon>Belliella</taxon>
    </lineage>
</organism>
<dbReference type="Gene3D" id="1.10.260.40">
    <property type="entry name" value="lambda repressor-like DNA-binding domains"/>
    <property type="match status" value="1"/>
</dbReference>
<dbReference type="SMART" id="SM00530">
    <property type="entry name" value="HTH_XRE"/>
    <property type="match status" value="1"/>
</dbReference>
<gene>
    <name evidence="2" type="ORF">GCM10010993_08110</name>
</gene>
<keyword evidence="3" id="KW-1185">Reference proteome</keyword>
<dbReference type="Proteomes" id="UP000635885">
    <property type="component" value="Unassembled WGS sequence"/>
</dbReference>
<dbReference type="InterPro" id="IPR001387">
    <property type="entry name" value="Cro/C1-type_HTH"/>
</dbReference>
<dbReference type="RefSeq" id="WP_188439974.1">
    <property type="nucleotide sequence ID" value="NZ_BMFD01000002.1"/>
</dbReference>
<reference evidence="3" key="1">
    <citation type="journal article" date="2019" name="Int. J. Syst. Evol. Microbiol.">
        <title>The Global Catalogue of Microorganisms (GCM) 10K type strain sequencing project: providing services to taxonomists for standard genome sequencing and annotation.</title>
        <authorList>
            <consortium name="The Broad Institute Genomics Platform"/>
            <consortium name="The Broad Institute Genome Sequencing Center for Infectious Disease"/>
            <person name="Wu L."/>
            <person name="Ma J."/>
        </authorList>
    </citation>
    <scope>NUCLEOTIDE SEQUENCE [LARGE SCALE GENOMIC DNA]</scope>
    <source>
        <strain evidence="3">CGMCC 1.12479</strain>
    </source>
</reference>
<dbReference type="InterPro" id="IPR010982">
    <property type="entry name" value="Lambda_DNA-bd_dom_sf"/>
</dbReference>
<proteinExistence type="predicted"/>
<evidence type="ECO:0000313" key="3">
    <source>
        <dbReference type="Proteomes" id="UP000635885"/>
    </source>
</evidence>
<dbReference type="Pfam" id="PF01381">
    <property type="entry name" value="HTH_3"/>
    <property type="match status" value="1"/>
</dbReference>
<evidence type="ECO:0000259" key="1">
    <source>
        <dbReference type="PROSITE" id="PS50943"/>
    </source>
</evidence>
<accession>A0ABQ1LYX4</accession>
<evidence type="ECO:0000313" key="2">
    <source>
        <dbReference type="EMBL" id="GGC31520.1"/>
    </source>
</evidence>
<name>A0ABQ1LYX4_9BACT</name>
<dbReference type="EMBL" id="BMFD01000002">
    <property type="protein sequence ID" value="GGC31520.1"/>
    <property type="molecule type" value="Genomic_DNA"/>
</dbReference>
<dbReference type="CDD" id="cd00093">
    <property type="entry name" value="HTH_XRE"/>
    <property type="match status" value="1"/>
</dbReference>
<sequence>MVKAQKIMRILRESRDYSQEYVANVLDINQKTYSNLESGKTKLTLERIQQLAEFYHVKPDYFLADELPIINYNTGTKSNSNSGYIHNYITENSKESLYERLISEKDQIIKEKDHQINLLKELIETLKSDLNSFKTSK</sequence>
<dbReference type="PROSITE" id="PS50943">
    <property type="entry name" value="HTH_CROC1"/>
    <property type="match status" value="1"/>
</dbReference>
<dbReference type="SUPFAM" id="SSF47413">
    <property type="entry name" value="lambda repressor-like DNA-binding domains"/>
    <property type="match status" value="1"/>
</dbReference>